<dbReference type="InterPro" id="IPR020084">
    <property type="entry name" value="NUDIX_hydrolase_CS"/>
</dbReference>
<sequence>MYNRQDIRIKIGENGFDVRACGILLEGEQLLISNEPDGSRTLTGGAVKTGETTAEAVIREFQEETGLAVEVVKLVAIIENFLIYQNADYHQFIYVYGLKRKMTAVEMPVLAGEEKLLPQWVKFDKLESKDLRPKILNEVVGYYQDHPQGEIIHLLQREG</sequence>
<dbReference type="Gene3D" id="3.90.79.10">
    <property type="entry name" value="Nucleoside Triphosphate Pyrophosphohydrolase"/>
    <property type="match status" value="1"/>
</dbReference>
<keyword evidence="1" id="KW-0378">Hydrolase</keyword>
<dbReference type="GO" id="GO:0016787">
    <property type="term" value="F:hydrolase activity"/>
    <property type="evidence" value="ECO:0007669"/>
    <property type="project" value="UniProtKB-KW"/>
</dbReference>
<keyword evidence="4" id="KW-1185">Reference proteome</keyword>
<gene>
    <name evidence="3" type="ORF">RU97_GL000446</name>
</gene>
<dbReference type="Pfam" id="PF00293">
    <property type="entry name" value="NUDIX"/>
    <property type="match status" value="1"/>
</dbReference>
<dbReference type="InterPro" id="IPR015797">
    <property type="entry name" value="NUDIX_hydrolase-like_dom_sf"/>
</dbReference>
<protein>
    <submittedName>
        <fullName evidence="3">MutT/nudix family protein</fullName>
    </submittedName>
</protein>
<comment type="caution">
    <text evidence="3">The sequence shown here is derived from an EMBL/GenBank/DDBJ whole genome shotgun (WGS) entry which is preliminary data.</text>
</comment>
<evidence type="ECO:0000313" key="4">
    <source>
        <dbReference type="Proteomes" id="UP000181884"/>
    </source>
</evidence>
<dbReference type="EMBL" id="JXKH01000001">
    <property type="protein sequence ID" value="OJG20213.1"/>
    <property type="molecule type" value="Genomic_DNA"/>
</dbReference>
<proteinExistence type="predicted"/>
<evidence type="ECO:0000259" key="2">
    <source>
        <dbReference type="PROSITE" id="PS51462"/>
    </source>
</evidence>
<name>A0A1L8RKB9_9ENTE</name>
<dbReference type="PROSITE" id="PS00893">
    <property type="entry name" value="NUDIX_BOX"/>
    <property type="match status" value="1"/>
</dbReference>
<dbReference type="Proteomes" id="UP000181884">
    <property type="component" value="Unassembled WGS sequence"/>
</dbReference>
<dbReference type="STRING" id="214095.RU97_GL000446"/>
<dbReference type="RefSeq" id="WP_067392419.1">
    <property type="nucleotide sequence ID" value="NZ_JXKH01000001.1"/>
</dbReference>
<feature type="domain" description="Nudix hydrolase" evidence="2">
    <location>
        <begin position="14"/>
        <end position="144"/>
    </location>
</feature>
<dbReference type="PANTHER" id="PTHR43736">
    <property type="entry name" value="ADP-RIBOSE PYROPHOSPHATASE"/>
    <property type="match status" value="1"/>
</dbReference>
<evidence type="ECO:0000313" key="3">
    <source>
        <dbReference type="EMBL" id="OJG20213.1"/>
    </source>
</evidence>
<dbReference type="InterPro" id="IPR000086">
    <property type="entry name" value="NUDIX_hydrolase_dom"/>
</dbReference>
<reference evidence="3 4" key="1">
    <citation type="submission" date="2014-12" db="EMBL/GenBank/DDBJ databases">
        <title>Draft genome sequences of 29 type strains of Enterococci.</title>
        <authorList>
            <person name="Zhong Z."/>
            <person name="Sun Z."/>
            <person name="Liu W."/>
            <person name="Zhang W."/>
            <person name="Zhang H."/>
        </authorList>
    </citation>
    <scope>NUCLEOTIDE SEQUENCE [LARGE SCALE GENOMIC DNA]</scope>
    <source>
        <strain evidence="3 4">DSM 17029</strain>
    </source>
</reference>
<dbReference type="PANTHER" id="PTHR43736:SF2">
    <property type="entry name" value="MUTT_NUDIX FAMILY PROTEIN"/>
    <property type="match status" value="1"/>
</dbReference>
<dbReference type="CDD" id="cd04688">
    <property type="entry name" value="NUDIX_Hydrolase"/>
    <property type="match status" value="1"/>
</dbReference>
<organism evidence="3 4">
    <name type="scientific">Enterococcus canis</name>
    <dbReference type="NCBI Taxonomy" id="214095"/>
    <lineage>
        <taxon>Bacteria</taxon>
        <taxon>Bacillati</taxon>
        <taxon>Bacillota</taxon>
        <taxon>Bacilli</taxon>
        <taxon>Lactobacillales</taxon>
        <taxon>Enterococcaceae</taxon>
        <taxon>Enterococcus</taxon>
    </lineage>
</organism>
<dbReference type="SUPFAM" id="SSF55811">
    <property type="entry name" value="Nudix"/>
    <property type="match status" value="1"/>
</dbReference>
<accession>A0A1L8RKB9</accession>
<evidence type="ECO:0000256" key="1">
    <source>
        <dbReference type="ARBA" id="ARBA00022801"/>
    </source>
</evidence>
<dbReference type="PROSITE" id="PS51462">
    <property type="entry name" value="NUDIX"/>
    <property type="match status" value="1"/>
</dbReference>
<dbReference type="AlphaFoldDB" id="A0A1L8RKB9"/>